<dbReference type="SUPFAM" id="SSF49503">
    <property type="entry name" value="Cupredoxins"/>
    <property type="match status" value="1"/>
</dbReference>
<evidence type="ECO:0000256" key="5">
    <source>
        <dbReference type="ARBA" id="ARBA00022982"/>
    </source>
</evidence>
<dbReference type="CDD" id="cd04219">
    <property type="entry name" value="Plastocyanin"/>
    <property type="match status" value="1"/>
</dbReference>
<feature type="binding site" evidence="9">
    <location>
        <position position="144"/>
    </location>
    <ligand>
        <name>Cu cation</name>
        <dbReference type="ChEBI" id="CHEBI:23378"/>
    </ligand>
</feature>
<feature type="binding site" evidence="9">
    <location>
        <position position="149"/>
    </location>
    <ligand>
        <name>Cu cation</name>
        <dbReference type="ChEBI" id="CHEBI:23378"/>
    </ligand>
</feature>
<evidence type="ECO:0000313" key="12">
    <source>
        <dbReference type="EMBL" id="KAF3336142.1"/>
    </source>
</evidence>
<dbReference type="EMBL" id="SWLB01000008">
    <property type="protein sequence ID" value="KAF3336142.1"/>
    <property type="molecule type" value="Genomic_DNA"/>
</dbReference>
<dbReference type="OrthoDB" id="197281at2759"/>
<evidence type="ECO:0000256" key="2">
    <source>
        <dbReference type="ARBA" id="ARBA00005338"/>
    </source>
</evidence>
<dbReference type="NCBIfam" id="TIGR02656">
    <property type="entry name" value="cyanin_plasto"/>
    <property type="match status" value="1"/>
</dbReference>
<evidence type="ECO:0000256" key="9">
    <source>
        <dbReference type="PIRSR" id="PIRSR602387-1"/>
    </source>
</evidence>
<keyword evidence="13" id="KW-1185">Reference proteome</keyword>
<dbReference type="Pfam" id="PF00127">
    <property type="entry name" value="Copper-bind"/>
    <property type="match status" value="1"/>
</dbReference>
<dbReference type="PRINTS" id="PR00157">
    <property type="entry name" value="PLASTOCYANIN"/>
</dbReference>
<dbReference type="Gene3D" id="2.60.40.420">
    <property type="entry name" value="Cupredoxins - blue copper proteins"/>
    <property type="match status" value="1"/>
</dbReference>
<organism evidence="12 13">
    <name type="scientific">Carex littledalei</name>
    <dbReference type="NCBI Taxonomy" id="544730"/>
    <lineage>
        <taxon>Eukaryota</taxon>
        <taxon>Viridiplantae</taxon>
        <taxon>Streptophyta</taxon>
        <taxon>Embryophyta</taxon>
        <taxon>Tracheophyta</taxon>
        <taxon>Spermatophyta</taxon>
        <taxon>Magnoliopsida</taxon>
        <taxon>Liliopsida</taxon>
        <taxon>Poales</taxon>
        <taxon>Cyperaceae</taxon>
        <taxon>Cyperoideae</taxon>
        <taxon>Cariceae</taxon>
        <taxon>Carex</taxon>
        <taxon>Carex subgen. Euthyceras</taxon>
    </lineage>
</organism>
<evidence type="ECO:0000256" key="8">
    <source>
        <dbReference type="ARBA" id="ARBA00023136"/>
    </source>
</evidence>
<reference evidence="12" key="1">
    <citation type="submission" date="2020-01" db="EMBL/GenBank/DDBJ databases">
        <title>Genome sequence of Kobresia littledalei, the first chromosome-level genome in the family Cyperaceae.</title>
        <authorList>
            <person name="Qu G."/>
        </authorList>
    </citation>
    <scope>NUCLEOTIDE SEQUENCE</scope>
    <source>
        <strain evidence="12">C.B.Clarke</strain>
        <tissue evidence="12">Leaf</tissue>
    </source>
</reference>
<evidence type="ECO:0000256" key="10">
    <source>
        <dbReference type="RuleBase" id="RU363020"/>
    </source>
</evidence>
<evidence type="ECO:0000256" key="7">
    <source>
        <dbReference type="ARBA" id="ARBA00023078"/>
    </source>
</evidence>
<keyword evidence="8 10" id="KW-0472">Membrane</keyword>
<dbReference type="PROSITE" id="PS00196">
    <property type="entry name" value="COPPER_BLUE"/>
    <property type="match status" value="1"/>
</dbReference>
<keyword evidence="4 9" id="KW-0479">Metal-binding</keyword>
<comment type="cofactor">
    <cofactor evidence="9">
        <name>Cu(2+)</name>
        <dbReference type="ChEBI" id="CHEBI:29036"/>
    </cofactor>
    <text evidence="9">The crystal structure with reduced Cu(1+) has also been determined.</text>
</comment>
<feature type="binding site" evidence="9">
    <location>
        <position position="141"/>
    </location>
    <ligand>
        <name>Cu cation</name>
        <dbReference type="ChEBI" id="CHEBI:23378"/>
    </ligand>
</feature>
<comment type="similarity">
    <text evidence="2 10">Belongs to the plastocyanin family.</text>
</comment>
<dbReference type="PANTHER" id="PTHR34192">
    <property type="entry name" value="PLASTOCYANIN MAJOR ISOFORM, CHLOROPLASTIC-RELATED"/>
    <property type="match status" value="1"/>
</dbReference>
<dbReference type="GO" id="GO:0009535">
    <property type="term" value="C:chloroplast thylakoid membrane"/>
    <property type="evidence" value="ECO:0007669"/>
    <property type="project" value="UniProtKB-SubCell"/>
</dbReference>
<evidence type="ECO:0000256" key="4">
    <source>
        <dbReference type="ARBA" id="ARBA00022723"/>
    </source>
</evidence>
<dbReference type="AlphaFoldDB" id="A0A833RD52"/>
<dbReference type="InterPro" id="IPR000923">
    <property type="entry name" value="BlueCu_1"/>
</dbReference>
<dbReference type="Proteomes" id="UP000623129">
    <property type="component" value="Unassembled WGS sequence"/>
</dbReference>
<comment type="subcellular location">
    <subcellularLocation>
        <location evidence="1 10">Plastid</location>
        <location evidence="1 10">Chloroplast thylakoid membrane</location>
        <topology evidence="1 10">Peripheral membrane protein</topology>
        <orientation evidence="1 10">Lumenal side</orientation>
    </subcellularLocation>
</comment>
<proteinExistence type="inferred from homology"/>
<dbReference type="GO" id="GO:0009543">
    <property type="term" value="C:chloroplast thylakoid lumen"/>
    <property type="evidence" value="ECO:0007669"/>
    <property type="project" value="TreeGrafter"/>
</dbReference>
<accession>A0A833RD52</accession>
<sequence length="156" mass="16008">MASLAAVTLPSCTGIRAGSTTRSVRPTTFSVRCSLKQVGAAAMATAASVVLASNALAAEVLLGASDGTLAFVPSEITVAPGETIVFKNNAAFPHNVVFDPDEIPAGVDATKISMDESDLLNAPGQTYQVTLNEKGTYTFYCSPHQGVGMVGKVTVN</sequence>
<dbReference type="PRINTS" id="PR00156">
    <property type="entry name" value="COPPERBLUE"/>
</dbReference>
<dbReference type="InterPro" id="IPR008972">
    <property type="entry name" value="Cupredoxin"/>
</dbReference>
<evidence type="ECO:0000259" key="11">
    <source>
        <dbReference type="Pfam" id="PF00127"/>
    </source>
</evidence>
<evidence type="ECO:0000313" key="13">
    <source>
        <dbReference type="Proteomes" id="UP000623129"/>
    </source>
</evidence>
<evidence type="ECO:0000256" key="6">
    <source>
        <dbReference type="ARBA" id="ARBA00023008"/>
    </source>
</evidence>
<name>A0A833RD52_9POAL</name>
<comment type="function">
    <text evidence="10">Participates in electron transfer between P700 and the cytochrome b6-f complex in photosystem I.</text>
</comment>
<keyword evidence="3 10" id="KW-0813">Transport</keyword>
<dbReference type="GO" id="GO:0005507">
    <property type="term" value="F:copper ion binding"/>
    <property type="evidence" value="ECO:0007669"/>
    <property type="project" value="UniProtKB-UniRule"/>
</dbReference>
<dbReference type="InterPro" id="IPR002387">
    <property type="entry name" value="Plastocyanin"/>
</dbReference>
<dbReference type="InterPro" id="IPR001235">
    <property type="entry name" value="Copper_blue_Plastocyanin"/>
</dbReference>
<dbReference type="GO" id="GO:0009055">
    <property type="term" value="F:electron transfer activity"/>
    <property type="evidence" value="ECO:0007669"/>
    <property type="project" value="UniProtKB-UniRule"/>
</dbReference>
<evidence type="ECO:0000256" key="1">
    <source>
        <dbReference type="ARBA" id="ARBA00004622"/>
    </source>
</evidence>
<comment type="caution">
    <text evidence="12">The sequence shown here is derived from an EMBL/GenBank/DDBJ whole genome shotgun (WGS) entry which is preliminary data.</text>
</comment>
<dbReference type="PANTHER" id="PTHR34192:SF10">
    <property type="entry name" value="PLASTOCYANIN MAJOR ISOFORM, CHLOROPLASTIC-RELATED"/>
    <property type="match status" value="1"/>
</dbReference>
<evidence type="ECO:0000256" key="3">
    <source>
        <dbReference type="ARBA" id="ARBA00022448"/>
    </source>
</evidence>
<protein>
    <recommendedName>
        <fullName evidence="10">Plastocyanin</fullName>
    </recommendedName>
</protein>
<keyword evidence="6 9" id="KW-0186">Copper</keyword>
<gene>
    <name evidence="12" type="ORF">FCM35_KLT20649</name>
</gene>
<keyword evidence="7 10" id="KW-0793">Thylakoid</keyword>
<feature type="binding site" evidence="9">
    <location>
        <position position="94"/>
    </location>
    <ligand>
        <name>Cu cation</name>
        <dbReference type="ChEBI" id="CHEBI:23378"/>
    </ligand>
</feature>
<keyword evidence="5 10" id="KW-0249">Electron transport</keyword>
<dbReference type="InterPro" id="IPR028871">
    <property type="entry name" value="BlueCu_1_BS"/>
</dbReference>
<feature type="domain" description="Blue (type 1) copper" evidence="11">
    <location>
        <begin position="58"/>
        <end position="156"/>
    </location>
</feature>